<dbReference type="InterPro" id="IPR002110">
    <property type="entry name" value="Ankyrin_rpt"/>
</dbReference>
<dbReference type="AlphaFoldDB" id="M2V8V1"/>
<dbReference type="HOGENOM" id="CLU_477334_0_0_1"/>
<sequence>MPATSDCIDQVHDATPLPLDFNNTSLVQIAVAKASQVNENGNERPFALLENSEGVLDRLQQDPSNRHILNIVHEDNSALVNTPRKRRRLEVQIGESSDLQLRPASCNNNLQTIAWEFPLQSSGTTSNVLEIHNQSLMMKPATLHSLQYALPNNISHEISQSSPLDVSAGLRPEHGGRQHNELMPYTYNAFLPIALEMQNVQRYKNSPQLQIQLHDFRVVPDTARSVWFAITGNIGGLQKLFAQGLASPKDISYTRQYSLVRWALYGGMNNYPTVKFLLSQGASVDEESYRHVWDYAYRMKCNPTELSELKCITMQPPTSYIHTDWVEEQRFPQIHKIVLGRCSESLSVEIDANPNAVNLTDAMNRTALDWATALAKLSDMRILIDRGSPLNSIDVSGRSTVLHAVDSHNEDALSMILEAGADPNPEIPGGLFRSSPLTAATFGGLEGMVKRLLNHGAKVDACNPEGRTALHTVASMQNVECARILLDHGANLGLVNSKGFSPIMTAVVHNSHAVLKLFIDRCNADCLEGSQLLPVIAQFADTETMSILATSPLLRETLCKEDLTSGRRSLESRTDYDKVLGNAFDSLCR</sequence>
<feature type="repeat" description="ANK" evidence="3">
    <location>
        <begin position="465"/>
        <end position="497"/>
    </location>
</feature>
<reference evidence="4 5" key="1">
    <citation type="journal article" date="2012" name="PLoS Pathog.">
        <title>Diverse lifestyles and strategies of plant pathogenesis encoded in the genomes of eighteen Dothideomycetes fungi.</title>
        <authorList>
            <person name="Ohm R.A."/>
            <person name="Feau N."/>
            <person name="Henrissat B."/>
            <person name="Schoch C.L."/>
            <person name="Horwitz B.A."/>
            <person name="Barry K.W."/>
            <person name="Condon B.J."/>
            <person name="Copeland A.C."/>
            <person name="Dhillon B."/>
            <person name="Glaser F."/>
            <person name="Hesse C.N."/>
            <person name="Kosti I."/>
            <person name="LaButti K."/>
            <person name="Lindquist E.A."/>
            <person name="Lucas S."/>
            <person name="Salamov A.A."/>
            <person name="Bradshaw R.E."/>
            <person name="Ciuffetti L."/>
            <person name="Hamelin R.C."/>
            <person name="Kema G.H.J."/>
            <person name="Lawrence C."/>
            <person name="Scott J.A."/>
            <person name="Spatafora J.W."/>
            <person name="Turgeon B.G."/>
            <person name="de Wit P.J.G.M."/>
            <person name="Zhong S."/>
            <person name="Goodwin S.B."/>
            <person name="Grigoriev I.V."/>
        </authorList>
    </citation>
    <scope>NUCLEOTIDE SEQUENCE [LARGE SCALE GENOMIC DNA]</scope>
    <source>
        <strain evidence="5">C5 / ATCC 48332 / race O</strain>
    </source>
</reference>
<evidence type="ECO:0000256" key="3">
    <source>
        <dbReference type="PROSITE-ProRule" id="PRU00023"/>
    </source>
</evidence>
<dbReference type="Gene3D" id="1.25.40.20">
    <property type="entry name" value="Ankyrin repeat-containing domain"/>
    <property type="match status" value="1"/>
</dbReference>
<organism evidence="4 5">
    <name type="scientific">Cochliobolus heterostrophus (strain C5 / ATCC 48332 / race O)</name>
    <name type="common">Southern corn leaf blight fungus</name>
    <name type="synonym">Bipolaris maydis</name>
    <dbReference type="NCBI Taxonomy" id="701091"/>
    <lineage>
        <taxon>Eukaryota</taxon>
        <taxon>Fungi</taxon>
        <taxon>Dikarya</taxon>
        <taxon>Ascomycota</taxon>
        <taxon>Pezizomycotina</taxon>
        <taxon>Dothideomycetes</taxon>
        <taxon>Pleosporomycetidae</taxon>
        <taxon>Pleosporales</taxon>
        <taxon>Pleosporineae</taxon>
        <taxon>Pleosporaceae</taxon>
        <taxon>Bipolaris</taxon>
    </lineage>
</organism>
<dbReference type="PANTHER" id="PTHR24126:SF14">
    <property type="entry name" value="ANK_REP_REGION DOMAIN-CONTAINING PROTEIN"/>
    <property type="match status" value="1"/>
</dbReference>
<dbReference type="STRING" id="701091.M2V8V1"/>
<evidence type="ECO:0000313" key="4">
    <source>
        <dbReference type="EMBL" id="EMD96392.1"/>
    </source>
</evidence>
<dbReference type="PANTHER" id="PTHR24126">
    <property type="entry name" value="ANKYRIN REPEAT, PH AND SEC7 DOMAIN CONTAINING PROTEIN SECG-RELATED"/>
    <property type="match status" value="1"/>
</dbReference>
<gene>
    <name evidence="4" type="ORF">COCHEDRAFT_1024941</name>
</gene>
<dbReference type="EMBL" id="KB445569">
    <property type="protein sequence ID" value="EMD96392.1"/>
    <property type="molecule type" value="Genomic_DNA"/>
</dbReference>
<dbReference type="eggNOG" id="KOG0510">
    <property type="taxonomic scope" value="Eukaryota"/>
</dbReference>
<dbReference type="InterPro" id="IPR036770">
    <property type="entry name" value="Ankyrin_rpt-contain_sf"/>
</dbReference>
<dbReference type="Pfam" id="PF12796">
    <property type="entry name" value="Ank_2"/>
    <property type="match status" value="1"/>
</dbReference>
<accession>M2V8V1</accession>
<dbReference type="PROSITE" id="PS50088">
    <property type="entry name" value="ANK_REPEAT"/>
    <property type="match status" value="1"/>
</dbReference>
<dbReference type="Proteomes" id="UP000016936">
    <property type="component" value="Unassembled WGS sequence"/>
</dbReference>
<dbReference type="PROSITE" id="PS50297">
    <property type="entry name" value="ANK_REP_REGION"/>
    <property type="match status" value="1"/>
</dbReference>
<keyword evidence="5" id="KW-1185">Reference proteome</keyword>
<name>M2V8V1_COCH5</name>
<reference evidence="5" key="2">
    <citation type="journal article" date="2013" name="PLoS Genet.">
        <title>Comparative genome structure, secondary metabolite, and effector coding capacity across Cochliobolus pathogens.</title>
        <authorList>
            <person name="Condon B.J."/>
            <person name="Leng Y."/>
            <person name="Wu D."/>
            <person name="Bushley K.E."/>
            <person name="Ohm R.A."/>
            <person name="Otillar R."/>
            <person name="Martin J."/>
            <person name="Schackwitz W."/>
            <person name="Grimwood J."/>
            <person name="MohdZainudin N."/>
            <person name="Xue C."/>
            <person name="Wang R."/>
            <person name="Manning V.A."/>
            <person name="Dhillon B."/>
            <person name="Tu Z.J."/>
            <person name="Steffenson B.J."/>
            <person name="Salamov A."/>
            <person name="Sun H."/>
            <person name="Lowry S."/>
            <person name="LaButti K."/>
            <person name="Han J."/>
            <person name="Copeland A."/>
            <person name="Lindquist E."/>
            <person name="Barry K."/>
            <person name="Schmutz J."/>
            <person name="Baker S.E."/>
            <person name="Ciuffetti L.M."/>
            <person name="Grigoriev I.V."/>
            <person name="Zhong S."/>
            <person name="Turgeon B.G."/>
        </authorList>
    </citation>
    <scope>NUCLEOTIDE SEQUENCE [LARGE SCALE GENOMIC DNA]</scope>
    <source>
        <strain evidence="5">C5 / ATCC 48332 / race O</strain>
    </source>
</reference>
<dbReference type="SUPFAM" id="SSF48403">
    <property type="entry name" value="Ankyrin repeat"/>
    <property type="match status" value="1"/>
</dbReference>
<protein>
    <submittedName>
        <fullName evidence="4">Uncharacterized protein</fullName>
    </submittedName>
</protein>
<evidence type="ECO:0000313" key="5">
    <source>
        <dbReference type="Proteomes" id="UP000016936"/>
    </source>
</evidence>
<evidence type="ECO:0000256" key="2">
    <source>
        <dbReference type="ARBA" id="ARBA00023043"/>
    </source>
</evidence>
<dbReference type="SMART" id="SM00248">
    <property type="entry name" value="ANK"/>
    <property type="match status" value="6"/>
</dbReference>
<evidence type="ECO:0000256" key="1">
    <source>
        <dbReference type="ARBA" id="ARBA00022737"/>
    </source>
</evidence>
<proteinExistence type="predicted"/>
<keyword evidence="2 3" id="KW-0040">ANK repeat</keyword>
<keyword evidence="1" id="KW-0677">Repeat</keyword>